<keyword evidence="1" id="KW-0812">Transmembrane</keyword>
<evidence type="ECO:0000256" key="1">
    <source>
        <dbReference type="SAM" id="Phobius"/>
    </source>
</evidence>
<dbReference type="HOGENOM" id="CLU_1376073_0_0_9"/>
<gene>
    <name evidence="2" type="ORF">CBO05C_1383</name>
</gene>
<dbReference type="EMBL" id="DF384213">
    <property type="protein sequence ID" value="GAE01693.1"/>
    <property type="molecule type" value="Genomic_DNA"/>
</dbReference>
<keyword evidence="1" id="KW-0472">Membrane</keyword>
<feature type="transmembrane region" description="Helical" evidence="1">
    <location>
        <begin position="48"/>
        <end position="68"/>
    </location>
</feature>
<proteinExistence type="predicted"/>
<sequence>MKENLKSNNINNNHLSIKGLIFSLLSTLGILILQELALHFTFLNYWEAYFIFSIVAFLFISATVYSKFCTGNENFLSIILVVFLNILLRYVFYYFVAILNLSLSNQVGYLEVMKNLPIHTYIINTFFNNIMIYDDLQLTKDLFLGYHLLYLVLAIYYAKKEIYRAVFYKTTDSEAMINSIASEMKSKTIYNDEIKNHK</sequence>
<feature type="transmembrane region" description="Helical" evidence="1">
    <location>
        <begin position="75"/>
        <end position="96"/>
    </location>
</feature>
<feature type="transmembrane region" description="Helical" evidence="1">
    <location>
        <begin position="20"/>
        <end position="42"/>
    </location>
</feature>
<dbReference type="Proteomes" id="UP000054164">
    <property type="component" value="Unassembled WGS sequence"/>
</dbReference>
<name>A0A0S6U045_CLOBO</name>
<dbReference type="RefSeq" id="WP_030034333.1">
    <property type="nucleotide sequence ID" value="NZ_DF384213.1"/>
</dbReference>
<evidence type="ECO:0000313" key="2">
    <source>
        <dbReference type="EMBL" id="GAE01693.1"/>
    </source>
</evidence>
<organism evidence="2">
    <name type="scientific">Clostridium botulinum B str. Osaka05</name>
    <dbReference type="NCBI Taxonomy" id="1407017"/>
    <lineage>
        <taxon>Bacteria</taxon>
        <taxon>Bacillati</taxon>
        <taxon>Bacillota</taxon>
        <taxon>Clostridia</taxon>
        <taxon>Eubacteriales</taxon>
        <taxon>Clostridiaceae</taxon>
        <taxon>Clostridium</taxon>
    </lineage>
</organism>
<dbReference type="AlphaFoldDB" id="A0A0S6U045"/>
<keyword evidence="1" id="KW-1133">Transmembrane helix</keyword>
<feature type="transmembrane region" description="Helical" evidence="1">
    <location>
        <begin position="142"/>
        <end position="158"/>
    </location>
</feature>
<protein>
    <submittedName>
        <fullName evidence="2">Uncharacterized protein</fullName>
    </submittedName>
</protein>
<reference evidence="2" key="1">
    <citation type="submission" date="2013-10" db="EMBL/GenBank/DDBJ databases">
        <title>Draft genome sequence of Clostridium botulinum type B strain Osaka05.</title>
        <authorList>
            <person name="Sakaguchi Y."/>
            <person name="Hosomi K."/>
            <person name="Uchiyama J."/>
            <person name="Ogura Y."/>
            <person name="Sakaguchi M."/>
            <person name="Kohda T."/>
            <person name="Mukamoto M."/>
            <person name="Misawa N."/>
            <person name="Matsuzaki S."/>
            <person name="Hayashi T."/>
            <person name="Kozaki S."/>
        </authorList>
    </citation>
    <scope>NUCLEOTIDE SEQUENCE</scope>
    <source>
        <strain evidence="2">Osaka05</strain>
    </source>
</reference>
<accession>A0A0S6U045</accession>